<keyword evidence="3" id="KW-1185">Reference proteome</keyword>
<dbReference type="Proteomes" id="UP000796880">
    <property type="component" value="Unassembled WGS sequence"/>
</dbReference>
<sequence length="406" mass="44384">MVNDVMVERREELVNAADEKRKLAIKVLVKVDHLTDLTPLAQRFSSPSLETKQDDLSWLTKGAPIRGGQIIYFDFEVEGEEVGVVASGSTPTGVKEAKEERRTLKGERGGDRSALNLSEGRPVFPYACHYSGFSNKWLFVTGDWEGVPASCSISKTVEPTTELAKKIRLVNVGLSRLEQVSTGDLPIAAGSSSDPAVDPSMVEAIKNIFAGKRSAFGPTSRGSTPKMQRMASSGSMSVTPSKSTSSTRVRVGQTPISRVTKSQANHKLAERYQAKNVQAPPSRQAPKGLSALISTVNSAISPQFRSKEMFQGIFVELEVLKKETNDNVLLGYSIIRRVVAQKFSGYNMIELDHLATKEAQKGEQPILAEFDEPIRVEPGVQEAGEDTEKVVEVVEIETTTEEENKN</sequence>
<reference evidence="2" key="1">
    <citation type="submission" date="2020-03" db="EMBL/GenBank/DDBJ databases">
        <title>A high-quality chromosome-level genome assembly of a woody plant with both climbing and erect habits, Rhamnella rubrinervis.</title>
        <authorList>
            <person name="Lu Z."/>
            <person name="Yang Y."/>
            <person name="Zhu X."/>
            <person name="Sun Y."/>
        </authorList>
    </citation>
    <scope>NUCLEOTIDE SEQUENCE</scope>
    <source>
        <strain evidence="2">BYM</strain>
        <tissue evidence="2">Leaf</tissue>
    </source>
</reference>
<evidence type="ECO:0000313" key="3">
    <source>
        <dbReference type="Proteomes" id="UP000796880"/>
    </source>
</evidence>
<dbReference type="AlphaFoldDB" id="A0A8K0MTX7"/>
<gene>
    <name evidence="2" type="ORF">FNV43_RR02681</name>
</gene>
<feature type="compositionally biased region" description="Low complexity" evidence="1">
    <location>
        <begin position="232"/>
        <end position="247"/>
    </location>
</feature>
<feature type="compositionally biased region" description="Basic and acidic residues" evidence="1">
    <location>
        <begin position="95"/>
        <end position="111"/>
    </location>
</feature>
<evidence type="ECO:0000313" key="2">
    <source>
        <dbReference type="EMBL" id="KAF3458018.1"/>
    </source>
</evidence>
<dbReference type="EMBL" id="VOIH02000001">
    <property type="protein sequence ID" value="KAF3458018.1"/>
    <property type="molecule type" value="Genomic_DNA"/>
</dbReference>
<evidence type="ECO:0000256" key="1">
    <source>
        <dbReference type="SAM" id="MobiDB-lite"/>
    </source>
</evidence>
<feature type="region of interest" description="Disordered" evidence="1">
    <location>
        <begin position="215"/>
        <end position="252"/>
    </location>
</feature>
<name>A0A8K0MTX7_9ROSA</name>
<proteinExistence type="predicted"/>
<feature type="region of interest" description="Disordered" evidence="1">
    <location>
        <begin position="87"/>
        <end position="113"/>
    </location>
</feature>
<organism evidence="2 3">
    <name type="scientific">Rhamnella rubrinervis</name>
    <dbReference type="NCBI Taxonomy" id="2594499"/>
    <lineage>
        <taxon>Eukaryota</taxon>
        <taxon>Viridiplantae</taxon>
        <taxon>Streptophyta</taxon>
        <taxon>Embryophyta</taxon>
        <taxon>Tracheophyta</taxon>
        <taxon>Spermatophyta</taxon>
        <taxon>Magnoliopsida</taxon>
        <taxon>eudicotyledons</taxon>
        <taxon>Gunneridae</taxon>
        <taxon>Pentapetalae</taxon>
        <taxon>rosids</taxon>
        <taxon>fabids</taxon>
        <taxon>Rosales</taxon>
        <taxon>Rhamnaceae</taxon>
        <taxon>rhamnoid group</taxon>
        <taxon>Rhamneae</taxon>
        <taxon>Rhamnella</taxon>
    </lineage>
</organism>
<accession>A0A8K0MTX7</accession>
<comment type="caution">
    <text evidence="2">The sequence shown here is derived from an EMBL/GenBank/DDBJ whole genome shotgun (WGS) entry which is preliminary data.</text>
</comment>
<protein>
    <submittedName>
        <fullName evidence="2">Uncharacterized protein</fullName>
    </submittedName>
</protein>